<dbReference type="Pfam" id="PF14529">
    <property type="entry name" value="Exo_endo_phos_2"/>
    <property type="match status" value="1"/>
</dbReference>
<dbReference type="OrthoDB" id="6507463at2759"/>
<dbReference type="SUPFAM" id="SSF56219">
    <property type="entry name" value="DNase I-like"/>
    <property type="match status" value="1"/>
</dbReference>
<dbReference type="PANTHER" id="PTHR12889">
    <property type="entry name" value="GAMMA-SECRETASE SUBUNIT APH-1"/>
    <property type="match status" value="1"/>
</dbReference>
<evidence type="ECO:0000259" key="8">
    <source>
        <dbReference type="Pfam" id="PF14529"/>
    </source>
</evidence>
<keyword evidence="10" id="KW-1185">Reference proteome</keyword>
<comment type="subcellular location">
    <subcellularLocation>
        <location evidence="1">Membrane</location>
        <topology evidence="1">Multi-pass membrane protein</topology>
    </subcellularLocation>
</comment>
<evidence type="ECO:0000256" key="7">
    <source>
        <dbReference type="SAM" id="Phobius"/>
    </source>
</evidence>
<evidence type="ECO:0000256" key="1">
    <source>
        <dbReference type="ARBA" id="ARBA00004141"/>
    </source>
</evidence>
<dbReference type="SUPFAM" id="SSF53098">
    <property type="entry name" value="Ribonuclease H-like"/>
    <property type="match status" value="1"/>
</dbReference>
<evidence type="ECO:0000256" key="5">
    <source>
        <dbReference type="ARBA" id="ARBA00022989"/>
    </source>
</evidence>
<dbReference type="GO" id="GO:0003824">
    <property type="term" value="F:catalytic activity"/>
    <property type="evidence" value="ECO:0007669"/>
    <property type="project" value="InterPro"/>
</dbReference>
<dbReference type="Proteomes" id="UP000440578">
    <property type="component" value="Unassembled WGS sequence"/>
</dbReference>
<organism evidence="9 10">
    <name type="scientific">Amphibalanus amphitrite</name>
    <name type="common">Striped barnacle</name>
    <name type="synonym">Balanus amphitrite</name>
    <dbReference type="NCBI Taxonomy" id="1232801"/>
    <lineage>
        <taxon>Eukaryota</taxon>
        <taxon>Metazoa</taxon>
        <taxon>Ecdysozoa</taxon>
        <taxon>Arthropoda</taxon>
        <taxon>Crustacea</taxon>
        <taxon>Multicrustacea</taxon>
        <taxon>Cirripedia</taxon>
        <taxon>Thoracica</taxon>
        <taxon>Thoracicalcarea</taxon>
        <taxon>Balanomorpha</taxon>
        <taxon>Balanoidea</taxon>
        <taxon>Balanidae</taxon>
        <taxon>Amphibalaninae</taxon>
        <taxon>Amphibalanus</taxon>
    </lineage>
</organism>
<proteinExistence type="inferred from homology"/>
<dbReference type="GO" id="GO:0016485">
    <property type="term" value="P:protein processing"/>
    <property type="evidence" value="ECO:0007669"/>
    <property type="project" value="InterPro"/>
</dbReference>
<feature type="transmembrane region" description="Helical" evidence="7">
    <location>
        <begin position="754"/>
        <end position="775"/>
    </location>
</feature>
<dbReference type="GO" id="GO:0016020">
    <property type="term" value="C:membrane"/>
    <property type="evidence" value="ECO:0007669"/>
    <property type="project" value="UniProtKB-SubCell"/>
</dbReference>
<dbReference type="InterPro" id="IPR036691">
    <property type="entry name" value="Endo/exonu/phosph_ase_sf"/>
</dbReference>
<accession>A0A6A4VKX4</accession>
<gene>
    <name evidence="9" type="primary">aph-1</name>
    <name evidence="9" type="ORF">FJT64_000806</name>
</gene>
<comment type="caution">
    <text evidence="9">The sequence shown here is derived from an EMBL/GenBank/DDBJ whole genome shotgun (WGS) entry which is preliminary data.</text>
</comment>
<feature type="transmembrane region" description="Helical" evidence="7">
    <location>
        <begin position="728"/>
        <end position="748"/>
    </location>
</feature>
<reference evidence="9 10" key="1">
    <citation type="submission" date="2019-07" db="EMBL/GenBank/DDBJ databases">
        <title>Draft genome assembly of a fouling barnacle, Amphibalanus amphitrite (Darwin, 1854): The first reference genome for Thecostraca.</title>
        <authorList>
            <person name="Kim W."/>
        </authorList>
    </citation>
    <scope>NUCLEOTIDE SEQUENCE [LARGE SCALE GENOMIC DNA]</scope>
    <source>
        <strain evidence="9">SNU_AA5</strain>
        <tissue evidence="9">Soma without cirri and trophi</tissue>
    </source>
</reference>
<dbReference type="Pfam" id="PF06105">
    <property type="entry name" value="Aph-1"/>
    <property type="match status" value="1"/>
</dbReference>
<dbReference type="Gene3D" id="3.30.420.10">
    <property type="entry name" value="Ribonuclease H-like superfamily/Ribonuclease H"/>
    <property type="match status" value="1"/>
</dbReference>
<keyword evidence="4" id="KW-0914">Notch signaling pathway</keyword>
<dbReference type="InterPro" id="IPR009294">
    <property type="entry name" value="Aph-1"/>
</dbReference>
<dbReference type="InterPro" id="IPR005135">
    <property type="entry name" value="Endo/exonuclease/phosphatase"/>
</dbReference>
<evidence type="ECO:0000256" key="6">
    <source>
        <dbReference type="ARBA" id="ARBA00023136"/>
    </source>
</evidence>
<evidence type="ECO:0000313" key="9">
    <source>
        <dbReference type="EMBL" id="KAF0293679.1"/>
    </source>
</evidence>
<keyword evidence="3 7" id="KW-0812">Transmembrane</keyword>
<dbReference type="Gene3D" id="3.60.10.10">
    <property type="entry name" value="Endonuclease/exonuclease/phosphatase"/>
    <property type="match status" value="1"/>
</dbReference>
<feature type="transmembrane region" description="Helical" evidence="7">
    <location>
        <begin position="697"/>
        <end position="721"/>
    </location>
</feature>
<evidence type="ECO:0000256" key="3">
    <source>
        <dbReference type="ARBA" id="ARBA00022692"/>
    </source>
</evidence>
<dbReference type="AlphaFoldDB" id="A0A6A4VKX4"/>
<dbReference type="GO" id="GO:0003676">
    <property type="term" value="F:nucleic acid binding"/>
    <property type="evidence" value="ECO:0007669"/>
    <property type="project" value="InterPro"/>
</dbReference>
<dbReference type="InterPro" id="IPR012337">
    <property type="entry name" value="RNaseH-like_sf"/>
</dbReference>
<dbReference type="InterPro" id="IPR036397">
    <property type="entry name" value="RNaseH_sf"/>
</dbReference>
<feature type="domain" description="Endonuclease/exonuclease/phosphatase" evidence="8">
    <location>
        <begin position="114"/>
        <end position="229"/>
    </location>
</feature>
<protein>
    <submittedName>
        <fullName evidence="9">Gamma-secretase subunit Aph-1</fullName>
    </submittedName>
</protein>
<comment type="similarity">
    <text evidence="2">Belongs to the APH-1 family.</text>
</comment>
<sequence>MSWNAEGLRRKLLEVQRWLSDKKVDVVAIQEAQMPANKTINIPGFQTASVTRRARGRRSDGAVKGGDVAIYIRDGLHFQRLEDRPLDGSDDVTEWCGVRLFLPSSSQQASQPSIDIHNFYRPPIRPGENDDRVDNFALSLRTNSDCIVTGDFNAHHPSWDHRCDDADDVGQRLADWIASGDWHTLNSGAPTHADYRGNTGAPDVTACNRGLARRCEWTVGEDLGSDHLPQLIEVTCHGGRPRRIRKTKWAFHKADWDGFSAGIETVLESTPPPPDASTEQLLGLFNRVLLYQSTTAIPRGARADPRPWALDPELVEAVAERREARDAMKQDRSRAAKDRWLEAKRRAAKVEEEAKTRSFREFASTTLNKPTNIGRVTKVLRKMEGSVQACPGHALQGDRGLAVEDLEKATSFVRTYSRVSRQPKPRGKPVDGVTAEKFVLMAYDFSRAYDVIDHRMLQLKLLRLGLPACMTRWIWASCREWPPGVANVEFESLLEELMAEGDALLATDGSVIREPLPRSGWGCFIRSAELTQSVSGATRLVLSSMRAETEAVTVGLNALNQPDCQHIVVATDSQSLLRKLEGGVSPPECAFFWLLSLLFSSLLWFAVVPLRTELAFGMVFSVLLQELFRFLLYKLLRLAESGLKKVTDNDQVVTNPHIMSYVCGLGFGMMSGAFSLVNVLADSVGPGTMGLRGHSPYFFLVSATLTLCFIMLHTFWGVILFDAVDRGSVLRTLFVVVSHLALSCLTLLNATSLYAVTLVAAVALTVITGYGALLVTGGTGRRLLTCLRPRPTQLQVPEPPLPDRQ</sequence>
<keyword evidence="6 7" id="KW-0472">Membrane</keyword>
<dbReference type="EMBL" id="VIIS01001731">
    <property type="protein sequence ID" value="KAF0293679.1"/>
    <property type="molecule type" value="Genomic_DNA"/>
</dbReference>
<name>A0A6A4VKX4_AMPAM</name>
<dbReference type="GO" id="GO:0007219">
    <property type="term" value="P:Notch signaling pathway"/>
    <property type="evidence" value="ECO:0007669"/>
    <property type="project" value="UniProtKB-KW"/>
</dbReference>
<evidence type="ECO:0000313" key="10">
    <source>
        <dbReference type="Proteomes" id="UP000440578"/>
    </source>
</evidence>
<evidence type="ECO:0000256" key="2">
    <source>
        <dbReference type="ARBA" id="ARBA00005577"/>
    </source>
</evidence>
<keyword evidence="5 7" id="KW-1133">Transmembrane helix</keyword>
<feature type="transmembrane region" description="Helical" evidence="7">
    <location>
        <begin position="657"/>
        <end position="677"/>
    </location>
</feature>
<evidence type="ECO:0000256" key="4">
    <source>
        <dbReference type="ARBA" id="ARBA00022976"/>
    </source>
</evidence>